<accession>A0A5B9WES1</accession>
<sequence length="78" mass="8309">MGSSRASAAGSRWTSEARPARRRIAAPVRPACLAAALLAPLWCVGCASIPAPPESPGMQRTLDQERSDLEKELSLYSD</sequence>
<feature type="region of interest" description="Disordered" evidence="1">
    <location>
        <begin position="51"/>
        <end position="78"/>
    </location>
</feature>
<reference evidence="2 3" key="1">
    <citation type="submission" date="2019-08" db="EMBL/GenBank/DDBJ databases">
        <title>Deep-cultivation of Planctomycetes and their phenomic and genomic characterization uncovers novel biology.</title>
        <authorList>
            <person name="Wiegand S."/>
            <person name="Jogler M."/>
            <person name="Boedeker C."/>
            <person name="Pinto D."/>
            <person name="Vollmers J."/>
            <person name="Rivas-Marin E."/>
            <person name="Kohn T."/>
            <person name="Peeters S.H."/>
            <person name="Heuer A."/>
            <person name="Rast P."/>
            <person name="Oberbeckmann S."/>
            <person name="Bunk B."/>
            <person name="Jeske O."/>
            <person name="Meyerdierks A."/>
            <person name="Storesund J.E."/>
            <person name="Kallscheuer N."/>
            <person name="Luecker S."/>
            <person name="Lage O.M."/>
            <person name="Pohl T."/>
            <person name="Merkel B.J."/>
            <person name="Hornburger P."/>
            <person name="Mueller R.-W."/>
            <person name="Bruemmer F."/>
            <person name="Labrenz M."/>
            <person name="Spormann A.M."/>
            <person name="Op den Camp H."/>
            <person name="Overmann J."/>
            <person name="Amann R."/>
            <person name="Jetten M.S.M."/>
            <person name="Mascher T."/>
            <person name="Medema M.H."/>
            <person name="Devos D.P."/>
            <person name="Kaster A.-K."/>
            <person name="Ovreas L."/>
            <person name="Rohde M."/>
            <person name="Galperin M.Y."/>
            <person name="Jogler C."/>
        </authorList>
    </citation>
    <scope>NUCLEOTIDE SEQUENCE [LARGE SCALE GENOMIC DNA]</scope>
    <source>
        <strain evidence="2 3">OJF2</strain>
    </source>
</reference>
<protein>
    <submittedName>
        <fullName evidence="2">Uncharacterized protein</fullName>
    </submittedName>
</protein>
<proteinExistence type="predicted"/>
<keyword evidence="3" id="KW-1185">Reference proteome</keyword>
<dbReference type="EMBL" id="CP042997">
    <property type="protein sequence ID" value="QEH38380.1"/>
    <property type="molecule type" value="Genomic_DNA"/>
</dbReference>
<organism evidence="2 3">
    <name type="scientific">Aquisphaera giovannonii</name>
    <dbReference type="NCBI Taxonomy" id="406548"/>
    <lineage>
        <taxon>Bacteria</taxon>
        <taxon>Pseudomonadati</taxon>
        <taxon>Planctomycetota</taxon>
        <taxon>Planctomycetia</taxon>
        <taxon>Isosphaerales</taxon>
        <taxon>Isosphaeraceae</taxon>
        <taxon>Aquisphaera</taxon>
    </lineage>
</organism>
<dbReference type="Proteomes" id="UP000324233">
    <property type="component" value="Chromosome"/>
</dbReference>
<dbReference type="RefSeq" id="WP_148597826.1">
    <property type="nucleotide sequence ID" value="NZ_CP042997.1"/>
</dbReference>
<evidence type="ECO:0000313" key="2">
    <source>
        <dbReference type="EMBL" id="QEH38380.1"/>
    </source>
</evidence>
<evidence type="ECO:0000256" key="1">
    <source>
        <dbReference type="SAM" id="MobiDB-lite"/>
    </source>
</evidence>
<feature type="compositionally biased region" description="Low complexity" evidence="1">
    <location>
        <begin position="1"/>
        <end position="12"/>
    </location>
</feature>
<evidence type="ECO:0000313" key="3">
    <source>
        <dbReference type="Proteomes" id="UP000324233"/>
    </source>
</evidence>
<feature type="compositionally biased region" description="Basic and acidic residues" evidence="1">
    <location>
        <begin position="62"/>
        <end position="78"/>
    </location>
</feature>
<dbReference type="AlphaFoldDB" id="A0A5B9WES1"/>
<gene>
    <name evidence="2" type="ORF">OJF2_69810</name>
</gene>
<name>A0A5B9WES1_9BACT</name>
<feature type="region of interest" description="Disordered" evidence="1">
    <location>
        <begin position="1"/>
        <end position="22"/>
    </location>
</feature>
<dbReference type="KEGG" id="agv:OJF2_69810"/>